<dbReference type="AlphaFoldDB" id="A0AAC9XP82"/>
<dbReference type="EMBL" id="CP022272">
    <property type="protein sequence ID" value="ASJ97554.1"/>
    <property type="molecule type" value="Genomic_DNA"/>
</dbReference>
<name>A0AAC9XP82_9GAMM</name>
<proteinExistence type="predicted"/>
<organism evidence="2 3">
    <name type="scientific">Shewanella marisflavi</name>
    <dbReference type="NCBI Taxonomy" id="260364"/>
    <lineage>
        <taxon>Bacteria</taxon>
        <taxon>Pseudomonadati</taxon>
        <taxon>Pseudomonadota</taxon>
        <taxon>Gammaproteobacteria</taxon>
        <taxon>Alteromonadales</taxon>
        <taxon>Shewanellaceae</taxon>
        <taxon>Shewanella</taxon>
    </lineage>
</organism>
<evidence type="ECO:0008006" key="4">
    <source>
        <dbReference type="Google" id="ProtNLM"/>
    </source>
</evidence>
<accession>A0AAC9XP82</accession>
<reference evidence="2 3" key="1">
    <citation type="submission" date="2017-06" db="EMBL/GenBank/DDBJ databases">
        <title>Complete genome sequence of Shewanella marisflavi EP1 associated with anaerobic 2,4-dinitrotoluene reduction and salt tolerance.</title>
        <authorList>
            <person name="Huang J."/>
        </authorList>
    </citation>
    <scope>NUCLEOTIDE SEQUENCE [LARGE SCALE GENOMIC DNA]</scope>
    <source>
        <strain evidence="2 3">EP1</strain>
    </source>
</reference>
<evidence type="ECO:0000256" key="1">
    <source>
        <dbReference type="SAM" id="SignalP"/>
    </source>
</evidence>
<gene>
    <name evidence="2" type="ORF">CFF01_13750</name>
</gene>
<evidence type="ECO:0000313" key="2">
    <source>
        <dbReference type="EMBL" id="ASJ97554.1"/>
    </source>
</evidence>
<sequence length="276" mass="30323">MKKLTASLGLTAFVLATTSSAWAGEGKDNQISFGRDDKQCEVSLNYDVSVEPSKLVVSKSKKEVYRIELGQLYVDGDRVQLNDKQQALVNQYAGEVSKQLPEVIDVVHDAVDIASTAVSMALTPLLGDAAGAKIDEMMDSLAKRIDTVAYQNGDKFYLGATESSLEDTFGKEFEKEMEQVVQSSIGSMMMTLGSEMMNGDGDTFEEKMNAFSAKMERVGDDIEAQIEQQATDLEARADKLCDNFQQLVMIESQLRSEVPALSDFPLVSAKQQPLRE</sequence>
<dbReference type="RefSeq" id="WP_088905167.1">
    <property type="nucleotide sequence ID" value="NZ_CP022272.1"/>
</dbReference>
<dbReference type="KEGG" id="smav:CFF01_13750"/>
<dbReference type="Proteomes" id="UP000198233">
    <property type="component" value="Chromosome"/>
</dbReference>
<keyword evidence="1" id="KW-0732">Signal</keyword>
<evidence type="ECO:0000313" key="3">
    <source>
        <dbReference type="Proteomes" id="UP000198233"/>
    </source>
</evidence>
<feature type="chain" id="PRO_5042282713" description="DUF2884 family protein" evidence="1">
    <location>
        <begin position="24"/>
        <end position="276"/>
    </location>
</feature>
<feature type="signal peptide" evidence="1">
    <location>
        <begin position="1"/>
        <end position="23"/>
    </location>
</feature>
<dbReference type="Pfam" id="PF11101">
    <property type="entry name" value="DUF2884"/>
    <property type="match status" value="1"/>
</dbReference>
<protein>
    <recommendedName>
        <fullName evidence="4">DUF2884 family protein</fullName>
    </recommendedName>
</protein>
<dbReference type="InterPro" id="IPR021307">
    <property type="entry name" value="DUF2884"/>
</dbReference>